<accession>A0A3Q0FWQ2</accession>
<dbReference type="Proteomes" id="UP000189705">
    <property type="component" value="Unplaced"/>
</dbReference>
<sequence>MCRTWVVFACAQLLGVQLHLHQPQRFLFVEVGGTAEIPCSSKENLEGGANVHWYLRRAGETPTHIKKCRDKNVSRLACKHTVYSATLEIREIQRKESGIYYCALAATNCWTFGNGTTVIVGDSFTDSSSVLLLVPVVEGNRATELAHLACVIQGISNLVQVSWHVPREEPVQRLPHSLEGSDGSLTLIHCISIPWASWVSGAAFSCEVIFNSSGSSVFRHATYNSPSAPCILLPVMAVGSALLLFTIPLSLIWICCPPRWGSRPRKPAPRISQQNEQKGEAIYTGLTTRDQETYENFKPKGN</sequence>
<evidence type="ECO:0000256" key="1">
    <source>
        <dbReference type="ARBA" id="ARBA00004479"/>
    </source>
</evidence>
<evidence type="ECO:0000256" key="7">
    <source>
        <dbReference type="SAM" id="Phobius"/>
    </source>
</evidence>
<dbReference type="KEGG" id="asn:112548590"/>
<dbReference type="PROSITE" id="PS51055">
    <property type="entry name" value="ITAM_1"/>
    <property type="match status" value="1"/>
</dbReference>
<evidence type="ECO:0000313" key="11">
    <source>
        <dbReference type="RefSeq" id="XP_025050590.1"/>
    </source>
</evidence>
<dbReference type="InterPro" id="IPR013783">
    <property type="entry name" value="Ig-like_fold"/>
</dbReference>
<dbReference type="CDD" id="cd00099">
    <property type="entry name" value="IgV"/>
    <property type="match status" value="1"/>
</dbReference>
<gene>
    <name evidence="11" type="primary">LOC112548590</name>
</gene>
<evidence type="ECO:0000256" key="6">
    <source>
        <dbReference type="SAM" id="MobiDB-lite"/>
    </source>
</evidence>
<feature type="signal peptide" evidence="8">
    <location>
        <begin position="1"/>
        <end position="18"/>
    </location>
</feature>
<feature type="transmembrane region" description="Helical" evidence="7">
    <location>
        <begin position="231"/>
        <end position="256"/>
    </location>
</feature>
<dbReference type="AlphaFoldDB" id="A0A3Q0FWQ2"/>
<keyword evidence="2 7" id="KW-0812">Transmembrane</keyword>
<evidence type="ECO:0000256" key="4">
    <source>
        <dbReference type="ARBA" id="ARBA00023136"/>
    </source>
</evidence>
<evidence type="ECO:0000256" key="5">
    <source>
        <dbReference type="ARBA" id="ARBA00023319"/>
    </source>
</evidence>
<keyword evidence="4 7" id="KW-0472">Membrane</keyword>
<dbReference type="GO" id="GO:0050853">
    <property type="term" value="P:B cell receptor signaling pathway"/>
    <property type="evidence" value="ECO:0007669"/>
    <property type="project" value="TreeGrafter"/>
</dbReference>
<dbReference type="Gene3D" id="2.60.40.10">
    <property type="entry name" value="Immunoglobulins"/>
    <property type="match status" value="2"/>
</dbReference>
<dbReference type="GO" id="GO:0009897">
    <property type="term" value="C:external side of plasma membrane"/>
    <property type="evidence" value="ECO:0007669"/>
    <property type="project" value="TreeGrafter"/>
</dbReference>
<feature type="chain" id="PRO_5017958716" evidence="8">
    <location>
        <begin position="19"/>
        <end position="302"/>
    </location>
</feature>
<evidence type="ECO:0000256" key="2">
    <source>
        <dbReference type="ARBA" id="ARBA00022692"/>
    </source>
</evidence>
<dbReference type="PANTHER" id="PTHR14334">
    <property type="entry name" value="B-CELL ANTIGEN RECEPTOR COMPLEX-ASSOCIATED PROTEIN"/>
    <property type="match status" value="1"/>
</dbReference>
<evidence type="ECO:0000259" key="9">
    <source>
        <dbReference type="PROSITE" id="PS50835"/>
    </source>
</evidence>
<dbReference type="GO" id="GO:0004888">
    <property type="term" value="F:transmembrane signaling receptor activity"/>
    <property type="evidence" value="ECO:0007669"/>
    <property type="project" value="InterPro"/>
</dbReference>
<name>A0A3Q0FWQ2_ALLSI</name>
<feature type="region of interest" description="Disordered" evidence="6">
    <location>
        <begin position="265"/>
        <end position="285"/>
    </location>
</feature>
<evidence type="ECO:0000256" key="8">
    <source>
        <dbReference type="SAM" id="SignalP"/>
    </source>
</evidence>
<comment type="subcellular location">
    <subcellularLocation>
        <location evidence="1">Membrane</location>
        <topology evidence="1">Single-pass type I membrane protein</topology>
    </subcellularLocation>
</comment>
<dbReference type="SMART" id="SM00409">
    <property type="entry name" value="IG"/>
    <property type="match status" value="1"/>
</dbReference>
<dbReference type="InterPro" id="IPR036179">
    <property type="entry name" value="Ig-like_dom_sf"/>
</dbReference>
<protein>
    <submittedName>
        <fullName evidence="11">Uncharacterized protein LOC112548590</fullName>
    </submittedName>
</protein>
<dbReference type="PROSITE" id="PS50835">
    <property type="entry name" value="IG_LIKE"/>
    <property type="match status" value="2"/>
</dbReference>
<reference evidence="11" key="1">
    <citation type="submission" date="2025-08" db="UniProtKB">
        <authorList>
            <consortium name="RefSeq"/>
        </authorList>
    </citation>
    <scope>IDENTIFICATION</scope>
</reference>
<keyword evidence="10" id="KW-1185">Reference proteome</keyword>
<feature type="domain" description="Ig-like" evidence="9">
    <location>
        <begin position="32"/>
        <end position="102"/>
    </location>
</feature>
<dbReference type="InterPro" id="IPR007110">
    <property type="entry name" value="Ig-like_dom"/>
</dbReference>
<dbReference type="SUPFAM" id="SSF48726">
    <property type="entry name" value="Immunoglobulin"/>
    <property type="match status" value="2"/>
</dbReference>
<evidence type="ECO:0000313" key="10">
    <source>
        <dbReference type="Proteomes" id="UP000189705"/>
    </source>
</evidence>
<dbReference type="GeneID" id="112548590"/>
<keyword evidence="5" id="KW-0393">Immunoglobulin domain</keyword>
<organism evidence="10 11">
    <name type="scientific">Alligator sinensis</name>
    <name type="common">Chinese alligator</name>
    <dbReference type="NCBI Taxonomy" id="38654"/>
    <lineage>
        <taxon>Eukaryota</taxon>
        <taxon>Metazoa</taxon>
        <taxon>Chordata</taxon>
        <taxon>Craniata</taxon>
        <taxon>Vertebrata</taxon>
        <taxon>Euteleostomi</taxon>
        <taxon>Archelosauria</taxon>
        <taxon>Archosauria</taxon>
        <taxon>Crocodylia</taxon>
        <taxon>Alligatoridae</taxon>
        <taxon>Alligatorinae</taxon>
        <taxon>Alligator</taxon>
    </lineage>
</organism>
<keyword evidence="8" id="KW-0732">Signal</keyword>
<dbReference type="RefSeq" id="XP_025050590.1">
    <property type="nucleotide sequence ID" value="XM_025194805.1"/>
</dbReference>
<dbReference type="InterPro" id="IPR013106">
    <property type="entry name" value="Ig_V-set"/>
</dbReference>
<dbReference type="InterPro" id="IPR003599">
    <property type="entry name" value="Ig_sub"/>
</dbReference>
<dbReference type="InParanoid" id="A0A3Q0FWQ2"/>
<keyword evidence="3 7" id="KW-1133">Transmembrane helix</keyword>
<dbReference type="InterPro" id="IPR003110">
    <property type="entry name" value="Phos_immunorcpt_sig_ITAM"/>
</dbReference>
<dbReference type="GO" id="GO:0019815">
    <property type="term" value="C:B cell receptor complex"/>
    <property type="evidence" value="ECO:0007669"/>
    <property type="project" value="TreeGrafter"/>
</dbReference>
<dbReference type="Pfam" id="PF07686">
    <property type="entry name" value="V-set"/>
    <property type="match status" value="1"/>
</dbReference>
<proteinExistence type="predicted"/>
<dbReference type="GO" id="GO:0030183">
    <property type="term" value="P:B cell differentiation"/>
    <property type="evidence" value="ECO:0007669"/>
    <property type="project" value="TreeGrafter"/>
</dbReference>
<evidence type="ECO:0000256" key="3">
    <source>
        <dbReference type="ARBA" id="ARBA00022989"/>
    </source>
</evidence>
<feature type="domain" description="Ig-like" evidence="9">
    <location>
        <begin position="128"/>
        <end position="222"/>
    </location>
</feature>